<feature type="transmembrane region" description="Helical" evidence="1">
    <location>
        <begin position="161"/>
        <end position="182"/>
    </location>
</feature>
<gene>
    <name evidence="2" type="ORF">SCHIN_v1c11660</name>
</gene>
<protein>
    <submittedName>
        <fullName evidence="2">Uncharacterized protein</fullName>
    </submittedName>
</protein>
<reference evidence="2 3" key="1">
    <citation type="submission" date="2019-08" db="EMBL/GenBank/DDBJ databases">
        <title>Complete genome sequence of Spiroplasma chinense CCH (DSM 19755).</title>
        <authorList>
            <person name="Shen H.-Y."/>
            <person name="Lin Y.-C."/>
            <person name="Chou L."/>
            <person name="Kuo C.-H."/>
        </authorList>
    </citation>
    <scope>NUCLEOTIDE SEQUENCE [LARGE SCALE GENOMIC DNA]</scope>
    <source>
        <strain evidence="2 3">CCH</strain>
    </source>
</reference>
<keyword evidence="3" id="KW-1185">Reference proteome</keyword>
<feature type="transmembrane region" description="Helical" evidence="1">
    <location>
        <begin position="12"/>
        <end position="37"/>
    </location>
</feature>
<dbReference type="Proteomes" id="UP000323144">
    <property type="component" value="Chromosome"/>
</dbReference>
<keyword evidence="1" id="KW-0812">Transmembrane</keyword>
<sequence length="579" mass="68247">MNFISFNFKRILFSKYFVFSTISILLLSLILWTIWLLVKIEIYMVWIVFATCIIWLTSIDIYTISNIMIDDVKNGVFGLEVRKGKKPNLLIWQKLLISKVIIWSTIAFAMLIFYCLTLIFKPLRIDMFLDGYIPGYTVFYTLDILLTGLCLLFGSGLSSKLMSFVISFFSAILVFSPLIGVLQTITIKELFIQEQTLNRVPLEIQKMARKNQNGLVSFLYKNLLTLNEKNNIEISLMEDADSQEIETYEQVKLKLNDNNLLERILIYYTSVGQPIDVDNYLNSNSNYNKYLKFSITDNYKNSDLFNFFNDTKIEQEEFKPNNIFISDKSMEQLKGKNQLFDYMDFLTTESMIKNLEDNYSIKNLKTEIKTLKDLFLDYWNYQRFGIKAESGSRVYNVGYFEKSFDFYDVSEFANYFFSSINDDYGLKDGNQLFIILMSNFIFQTSVLVPNTGENVKKDFAYNFVYNDWKKRRQIFLTNPVLSLPYMYLFTKISKKPEVNNALMETLMPGPAIQDLAMFENEDYIERDKWSFKDKDELPIQSFENTKLAFNPIYYYMSYLILGFSFIFIGYLIYIRKLRP</sequence>
<accession>A0A5B9Y6N4</accession>
<dbReference type="KEGG" id="schi:SCHIN_v1c11660"/>
<feature type="transmembrane region" description="Helical" evidence="1">
    <location>
        <begin position="43"/>
        <end position="64"/>
    </location>
</feature>
<keyword evidence="1" id="KW-0472">Membrane</keyword>
<proteinExistence type="predicted"/>
<dbReference type="RefSeq" id="WP_166508717.1">
    <property type="nucleotide sequence ID" value="NZ_CP043026.1"/>
</dbReference>
<organism evidence="2 3">
    <name type="scientific">Spiroplasma chinense</name>
    <dbReference type="NCBI Taxonomy" id="216932"/>
    <lineage>
        <taxon>Bacteria</taxon>
        <taxon>Bacillati</taxon>
        <taxon>Mycoplasmatota</taxon>
        <taxon>Mollicutes</taxon>
        <taxon>Entomoplasmatales</taxon>
        <taxon>Spiroplasmataceae</taxon>
        <taxon>Spiroplasma</taxon>
    </lineage>
</organism>
<evidence type="ECO:0000313" key="3">
    <source>
        <dbReference type="Proteomes" id="UP000323144"/>
    </source>
</evidence>
<name>A0A5B9Y6N4_9MOLU</name>
<dbReference type="AlphaFoldDB" id="A0A5B9Y6N4"/>
<feature type="transmembrane region" description="Helical" evidence="1">
    <location>
        <begin position="100"/>
        <end position="120"/>
    </location>
</feature>
<evidence type="ECO:0000313" key="2">
    <source>
        <dbReference type="EMBL" id="QEH62359.1"/>
    </source>
</evidence>
<feature type="transmembrane region" description="Helical" evidence="1">
    <location>
        <begin position="552"/>
        <end position="573"/>
    </location>
</feature>
<feature type="transmembrane region" description="Helical" evidence="1">
    <location>
        <begin position="132"/>
        <end position="154"/>
    </location>
</feature>
<dbReference type="EMBL" id="CP043026">
    <property type="protein sequence ID" value="QEH62359.1"/>
    <property type="molecule type" value="Genomic_DNA"/>
</dbReference>
<evidence type="ECO:0000256" key="1">
    <source>
        <dbReference type="SAM" id="Phobius"/>
    </source>
</evidence>
<keyword evidence="1" id="KW-1133">Transmembrane helix</keyword>